<gene>
    <name evidence="6" type="ORF">P5G50_00560</name>
</gene>
<dbReference type="InterPro" id="IPR001478">
    <property type="entry name" value="PDZ"/>
</dbReference>
<dbReference type="SMART" id="SM00228">
    <property type="entry name" value="PDZ"/>
    <property type="match status" value="1"/>
</dbReference>
<dbReference type="RefSeq" id="WP_301209745.1">
    <property type="nucleotide sequence ID" value="NZ_JAROCF010000001.1"/>
</dbReference>
<evidence type="ECO:0000256" key="3">
    <source>
        <dbReference type="ARBA" id="ARBA00022801"/>
    </source>
</evidence>
<dbReference type="Pfam" id="PF13365">
    <property type="entry name" value="Trypsin_2"/>
    <property type="match status" value="1"/>
</dbReference>
<dbReference type="InterPro" id="IPR051201">
    <property type="entry name" value="Chloro_Bact_Ser_Proteases"/>
</dbReference>
<evidence type="ECO:0000313" key="7">
    <source>
        <dbReference type="Proteomes" id="UP001174208"/>
    </source>
</evidence>
<dbReference type="Proteomes" id="UP001174208">
    <property type="component" value="Unassembled WGS sequence"/>
</dbReference>
<dbReference type="EMBL" id="JAROCF010000001">
    <property type="protein sequence ID" value="MDN4612926.1"/>
    <property type="molecule type" value="Genomic_DNA"/>
</dbReference>
<dbReference type="InterPro" id="IPR001940">
    <property type="entry name" value="Peptidase_S1C"/>
</dbReference>
<feature type="region of interest" description="Disordered" evidence="4">
    <location>
        <begin position="1"/>
        <end position="22"/>
    </location>
</feature>
<reference evidence="6" key="1">
    <citation type="submission" date="2023-06" db="EMBL/GenBank/DDBJ databases">
        <title>MT1 and MT2 Draft Genomes of Novel Species.</title>
        <authorList>
            <person name="Venkateswaran K."/>
        </authorList>
    </citation>
    <scope>NUCLEOTIDE SEQUENCE</scope>
    <source>
        <strain evidence="6">F6_8S_P_1B</strain>
    </source>
</reference>
<dbReference type="Pfam" id="PF13180">
    <property type="entry name" value="PDZ_2"/>
    <property type="match status" value="1"/>
</dbReference>
<dbReference type="InterPro" id="IPR043504">
    <property type="entry name" value="Peptidase_S1_PA_chymotrypsin"/>
</dbReference>
<dbReference type="PRINTS" id="PR00834">
    <property type="entry name" value="PROTEASES2C"/>
</dbReference>
<feature type="domain" description="PDZ" evidence="5">
    <location>
        <begin position="251"/>
        <end position="330"/>
    </location>
</feature>
<evidence type="ECO:0000259" key="5">
    <source>
        <dbReference type="PROSITE" id="PS50106"/>
    </source>
</evidence>
<evidence type="ECO:0000313" key="6">
    <source>
        <dbReference type="EMBL" id="MDN4612926.1"/>
    </source>
</evidence>
<comment type="similarity">
    <text evidence="1">Belongs to the peptidase S1C family.</text>
</comment>
<sequence length="344" mass="33920">MNDMDDAVAGGGEARGSEARDAEGFEPVALDPAALDAAALDDAALDAYSAAVVRVAASVLPSVAAVTVRTRSGAGAGSASVISADGHLLTSAHVVAGATAVELAFSDGSSTGAEVLGADPLSDLAVLRAVDPTPGPVPLGDAARLRVGQLVVALGNPLGLAGSVTAGIVSALGRSLPTSSGRVIDEVIQTYAALNPGNSGGVLADSAGRMVGVNTAVAGVGLGLAVPINATTLEIVEALTAAGRVRRAWLGVAGTKVRLAPEAAAKVGAPMGIQVVSVVPGSPAAEAGTRPGDVVVSLDGSHVTDPTALQRLMVERAIGRRMELTLWRNGALVDVVVEPRELVG</sequence>
<keyword evidence="7" id="KW-1185">Reference proteome</keyword>
<keyword evidence="3" id="KW-0378">Hydrolase</keyword>
<evidence type="ECO:0000256" key="4">
    <source>
        <dbReference type="SAM" id="MobiDB-lite"/>
    </source>
</evidence>
<proteinExistence type="inferred from homology"/>
<evidence type="ECO:0000256" key="1">
    <source>
        <dbReference type="ARBA" id="ARBA00010541"/>
    </source>
</evidence>
<accession>A0ABT8K665</accession>
<comment type="caution">
    <text evidence="6">The sequence shown here is derived from an EMBL/GenBank/DDBJ whole genome shotgun (WGS) entry which is preliminary data.</text>
</comment>
<dbReference type="SUPFAM" id="SSF50156">
    <property type="entry name" value="PDZ domain-like"/>
    <property type="match status" value="1"/>
</dbReference>
<dbReference type="PROSITE" id="PS50106">
    <property type="entry name" value="PDZ"/>
    <property type="match status" value="1"/>
</dbReference>
<dbReference type="InterPro" id="IPR036034">
    <property type="entry name" value="PDZ_sf"/>
</dbReference>
<dbReference type="PANTHER" id="PTHR43343">
    <property type="entry name" value="PEPTIDASE S12"/>
    <property type="match status" value="1"/>
</dbReference>
<evidence type="ECO:0000256" key="2">
    <source>
        <dbReference type="ARBA" id="ARBA00022670"/>
    </source>
</evidence>
<name>A0ABT8K665_9MICO</name>
<protein>
    <submittedName>
        <fullName evidence="6">Trypsin-like peptidase domain-containing protein</fullName>
    </submittedName>
</protein>
<dbReference type="InterPro" id="IPR009003">
    <property type="entry name" value="Peptidase_S1_PA"/>
</dbReference>
<dbReference type="Gene3D" id="2.30.42.10">
    <property type="match status" value="1"/>
</dbReference>
<dbReference type="SUPFAM" id="SSF50494">
    <property type="entry name" value="Trypsin-like serine proteases"/>
    <property type="match status" value="1"/>
</dbReference>
<keyword evidence="2" id="KW-0645">Protease</keyword>
<dbReference type="PANTHER" id="PTHR43343:SF3">
    <property type="entry name" value="PROTEASE DO-LIKE 8, CHLOROPLASTIC"/>
    <property type="match status" value="1"/>
</dbReference>
<organism evidence="6 7">
    <name type="scientific">Leifsonia williamsii</name>
    <dbReference type="NCBI Taxonomy" id="3035919"/>
    <lineage>
        <taxon>Bacteria</taxon>
        <taxon>Bacillati</taxon>
        <taxon>Actinomycetota</taxon>
        <taxon>Actinomycetes</taxon>
        <taxon>Micrococcales</taxon>
        <taxon>Microbacteriaceae</taxon>
        <taxon>Leifsonia</taxon>
    </lineage>
</organism>
<dbReference type="Gene3D" id="2.40.10.10">
    <property type="entry name" value="Trypsin-like serine proteases"/>
    <property type="match status" value="2"/>
</dbReference>